<keyword evidence="1" id="KW-0732">Signal</keyword>
<proteinExistence type="predicted"/>
<evidence type="ECO:0000313" key="2">
    <source>
        <dbReference type="Proteomes" id="UP000095281"/>
    </source>
</evidence>
<dbReference type="WBParaSite" id="MhA1_Contig740.frz3.gene23">
    <property type="protein sequence ID" value="MhA1_Contig740.frz3.gene23"/>
    <property type="gene ID" value="MhA1_Contig740.frz3.gene23"/>
</dbReference>
<keyword evidence="2" id="KW-1185">Reference proteome</keyword>
<accession>A0A1I8BWL2</accession>
<feature type="signal peptide" evidence="1">
    <location>
        <begin position="1"/>
        <end position="25"/>
    </location>
</feature>
<dbReference type="Gene3D" id="1.20.59.10">
    <property type="entry name" value="Chorismate mutase"/>
    <property type="match status" value="1"/>
</dbReference>
<evidence type="ECO:0000256" key="1">
    <source>
        <dbReference type="SAM" id="SignalP"/>
    </source>
</evidence>
<dbReference type="InterPro" id="IPR036979">
    <property type="entry name" value="CM_dom_sf"/>
</dbReference>
<feature type="chain" id="PRO_5009316242" evidence="1">
    <location>
        <begin position="26"/>
        <end position="110"/>
    </location>
</feature>
<organism evidence="2 3">
    <name type="scientific">Meloidogyne hapla</name>
    <name type="common">Root-knot nematode worm</name>
    <dbReference type="NCBI Taxonomy" id="6305"/>
    <lineage>
        <taxon>Eukaryota</taxon>
        <taxon>Metazoa</taxon>
        <taxon>Ecdysozoa</taxon>
        <taxon>Nematoda</taxon>
        <taxon>Chromadorea</taxon>
        <taxon>Rhabditida</taxon>
        <taxon>Tylenchina</taxon>
        <taxon>Tylenchomorpha</taxon>
        <taxon>Tylenchoidea</taxon>
        <taxon>Meloidogynidae</taxon>
        <taxon>Meloidogyninae</taxon>
        <taxon>Meloidogyne</taxon>
    </lineage>
</organism>
<dbReference type="Proteomes" id="UP000095281">
    <property type="component" value="Unplaced"/>
</dbReference>
<reference evidence="3" key="1">
    <citation type="submission" date="2016-11" db="UniProtKB">
        <authorList>
            <consortium name="WormBaseParasite"/>
        </authorList>
    </citation>
    <scope>IDENTIFICATION</scope>
</reference>
<dbReference type="SUPFAM" id="SSF48600">
    <property type="entry name" value="Chorismate mutase II"/>
    <property type="match status" value="1"/>
</dbReference>
<dbReference type="GO" id="GO:0046417">
    <property type="term" value="P:chorismate metabolic process"/>
    <property type="evidence" value="ECO:0007669"/>
    <property type="project" value="InterPro"/>
</dbReference>
<protein>
    <submittedName>
        <fullName evidence="3">DUF4296 domain-containing protein</fullName>
    </submittedName>
</protein>
<dbReference type="AlphaFoldDB" id="A0A1I8BWL2"/>
<evidence type="ECO:0000313" key="3">
    <source>
        <dbReference type="WBParaSite" id="MhA1_Contig740.frz3.gene23"/>
    </source>
</evidence>
<name>A0A1I8BWL2_MELHA</name>
<sequence length="110" mass="12593">MKIKASPNFYLFLFLASIIISCVKGDEDKEDKEDNTSLENLENLINLVDARLDVIEKVTMYKYLEGLPVRSTNSEYAFLYNAYILANNTDFLITNFFQSQLYASQIAQAS</sequence>
<dbReference type="PROSITE" id="PS51257">
    <property type="entry name" value="PROKAR_LIPOPROTEIN"/>
    <property type="match status" value="1"/>
</dbReference>
<dbReference type="InterPro" id="IPR036263">
    <property type="entry name" value="Chorismate_II_sf"/>
</dbReference>